<dbReference type="AlphaFoldDB" id="A0A0B7MJX5"/>
<proteinExistence type="predicted"/>
<organism evidence="2 3">
    <name type="scientific">Syntrophaceticus schinkii</name>
    <dbReference type="NCBI Taxonomy" id="499207"/>
    <lineage>
        <taxon>Bacteria</taxon>
        <taxon>Bacillati</taxon>
        <taxon>Bacillota</taxon>
        <taxon>Clostridia</taxon>
        <taxon>Thermoanaerobacterales</taxon>
        <taxon>Thermoanaerobacterales Family III. Incertae Sedis</taxon>
        <taxon>Syntrophaceticus</taxon>
    </lineage>
</organism>
<evidence type="ECO:0000313" key="2">
    <source>
        <dbReference type="EMBL" id="CEO90330.1"/>
    </source>
</evidence>
<dbReference type="RefSeq" id="WP_044666099.1">
    <property type="nucleotide sequence ID" value="NZ_CDRZ01000282.1"/>
</dbReference>
<keyword evidence="1" id="KW-0812">Transmembrane</keyword>
<sequence>MPRIIGYRCPICKTVNPTEIKYCLKCGQWLLDTINEATPVIRGSYFKKTSNSRSLLSWKNILVAVVIGIILIAISSTRTITMPVLAFSKGTPVESKNYTWDYRGKSYQWEVEIPLSLLNYDRQITNDLQKYLNAGKSERQAMYKVMPSVQKKYLQDAIQKKLRSLGN</sequence>
<gene>
    <name evidence="2" type="ORF">SSCH_810002</name>
</gene>
<name>A0A0B7MJX5_9FIRM</name>
<feature type="transmembrane region" description="Helical" evidence="1">
    <location>
        <begin position="56"/>
        <end position="74"/>
    </location>
</feature>
<keyword evidence="1" id="KW-0472">Membrane</keyword>
<evidence type="ECO:0000256" key="1">
    <source>
        <dbReference type="SAM" id="Phobius"/>
    </source>
</evidence>
<evidence type="ECO:0008006" key="4">
    <source>
        <dbReference type="Google" id="ProtNLM"/>
    </source>
</evidence>
<dbReference type="EMBL" id="CDRZ01000282">
    <property type="protein sequence ID" value="CEO90330.1"/>
    <property type="molecule type" value="Genomic_DNA"/>
</dbReference>
<accession>A0A0B7MJX5</accession>
<evidence type="ECO:0000313" key="3">
    <source>
        <dbReference type="Proteomes" id="UP000046155"/>
    </source>
</evidence>
<keyword evidence="1" id="KW-1133">Transmembrane helix</keyword>
<keyword evidence="3" id="KW-1185">Reference proteome</keyword>
<dbReference type="Proteomes" id="UP000046155">
    <property type="component" value="Unassembled WGS sequence"/>
</dbReference>
<dbReference type="OrthoDB" id="1803727at2"/>
<reference evidence="3" key="1">
    <citation type="submission" date="2015-01" db="EMBL/GenBank/DDBJ databases">
        <authorList>
            <person name="Manzoor Shahid"/>
            <person name="Zubair Saima"/>
        </authorList>
    </citation>
    <scope>NUCLEOTIDE SEQUENCE [LARGE SCALE GENOMIC DNA]</scope>
    <source>
        <strain evidence="3">Sp3</strain>
    </source>
</reference>
<protein>
    <recommendedName>
        <fullName evidence="4">Zinc-ribbon domain-containing protein</fullName>
    </recommendedName>
</protein>